<evidence type="ECO:0000256" key="1">
    <source>
        <dbReference type="ARBA" id="ARBA00022962"/>
    </source>
</evidence>
<dbReference type="Proteomes" id="UP000467536">
    <property type="component" value="Unassembled WGS sequence"/>
</dbReference>
<dbReference type="FunFam" id="3.40.50.880:FF:000003">
    <property type="entry name" value="Anthranilate synthase component II"/>
    <property type="match status" value="1"/>
</dbReference>
<dbReference type="InterPro" id="IPR029062">
    <property type="entry name" value="Class_I_gatase-like"/>
</dbReference>
<dbReference type="PANTHER" id="PTHR43418">
    <property type="entry name" value="MULTIFUNCTIONAL TRYPTOPHAN BIOSYNTHESIS PROTEIN-RELATED"/>
    <property type="match status" value="1"/>
</dbReference>
<proteinExistence type="predicted"/>
<dbReference type="InterPro" id="IPR006221">
    <property type="entry name" value="TrpG/PapA_dom"/>
</dbReference>
<dbReference type="Proteomes" id="UP000522199">
    <property type="component" value="Unassembled WGS sequence"/>
</dbReference>
<dbReference type="GO" id="GO:0000162">
    <property type="term" value="P:L-tryptophan biosynthetic process"/>
    <property type="evidence" value="ECO:0007669"/>
    <property type="project" value="TreeGrafter"/>
</dbReference>
<dbReference type="PANTHER" id="PTHR43418:SF4">
    <property type="entry name" value="MULTIFUNCTIONAL TRYPTOPHAN BIOSYNTHESIS PROTEIN"/>
    <property type="match status" value="1"/>
</dbReference>
<dbReference type="InterPro" id="IPR017926">
    <property type="entry name" value="GATASE"/>
</dbReference>
<evidence type="ECO:0000259" key="2">
    <source>
        <dbReference type="Pfam" id="PF00117"/>
    </source>
</evidence>
<keyword evidence="1" id="KW-0315">Glutamine amidotransferase</keyword>
<protein>
    <submittedName>
        <fullName evidence="3">Aminodeoxychorismate/anthranilate synthase component II</fullName>
    </submittedName>
</protein>
<accession>A0A3A7GBF4</accession>
<reference evidence="5" key="4">
    <citation type="submission" date="2019-10" db="EMBL/GenBank/DDBJ databases">
        <authorList>
            <consortium name="NCBI Pathogen Detection Project"/>
        </authorList>
    </citation>
    <scope>NUCLEOTIDE SEQUENCE</scope>
    <source>
        <strain evidence="5">09CEB371LM</strain>
    </source>
</reference>
<dbReference type="EMBL" id="DAAEEB010000019">
    <property type="protein sequence ID" value="HAA8054680.1"/>
    <property type="molecule type" value="Genomic_DNA"/>
</dbReference>
<dbReference type="InterPro" id="IPR050472">
    <property type="entry name" value="Anth_synth/Amidotransfase"/>
</dbReference>
<feature type="domain" description="Glutamine amidotransferase" evidence="2">
    <location>
        <begin position="3"/>
        <end position="187"/>
    </location>
</feature>
<dbReference type="RefSeq" id="WP_003734837.1">
    <property type="nucleotide sequence ID" value="NZ_BBRP01000041.1"/>
</dbReference>
<sequence length="190" mass="21585">MILIIDHNDSFTYNLMQYVLELTSKVKVINYDKLSISDVKTENISKIILSPGPKAPKDYEKTKKVIEYFKGEIPILGVCLGHQIIAEFFGGEIKHAPYICHGKATQIVHDNSGIFEDIQSKTNVARYHSLIISENNFPGKELKITSRTIDGLIMGVRHCIYNIEGVQFHPESILTEQGFKMIQNFVLSER</sequence>
<evidence type="ECO:0000313" key="5">
    <source>
        <dbReference type="EMBL" id="HAA8054680.1"/>
    </source>
</evidence>
<reference evidence="3 7" key="2">
    <citation type="submission" date="2019-04" db="EMBL/GenBank/DDBJ databases">
        <authorList>
            <consortium name="GenomeTrakr network: Whole genome sequencing for foodborne pathogen traceback"/>
        </authorList>
    </citation>
    <scope>NUCLEOTIDE SEQUENCE [LARGE SCALE GENOMIC DNA]</scope>
    <source>
        <strain evidence="3 7">CFSAN072474</strain>
    </source>
</reference>
<dbReference type="EMBL" id="AANEHK010000024">
    <property type="protein sequence ID" value="EDO0987257.1"/>
    <property type="molecule type" value="Genomic_DNA"/>
</dbReference>
<dbReference type="PRINTS" id="PR00099">
    <property type="entry name" value="CPSGATASE"/>
</dbReference>
<dbReference type="SUPFAM" id="SSF52317">
    <property type="entry name" value="Class I glutamine amidotransferase-like"/>
    <property type="match status" value="1"/>
</dbReference>
<evidence type="ECO:0000313" key="4">
    <source>
        <dbReference type="EMBL" id="EDO0987257.1"/>
    </source>
</evidence>
<dbReference type="GO" id="GO:0005829">
    <property type="term" value="C:cytosol"/>
    <property type="evidence" value="ECO:0007669"/>
    <property type="project" value="TreeGrafter"/>
</dbReference>
<dbReference type="GO" id="GO:0004049">
    <property type="term" value="F:anthranilate synthase activity"/>
    <property type="evidence" value="ECO:0007669"/>
    <property type="project" value="TreeGrafter"/>
</dbReference>
<evidence type="ECO:0000313" key="3">
    <source>
        <dbReference type="EMBL" id="EAG9388789.1"/>
    </source>
</evidence>
<evidence type="ECO:0000313" key="7">
    <source>
        <dbReference type="Proteomes" id="UP000522199"/>
    </source>
</evidence>
<evidence type="ECO:0000313" key="6">
    <source>
        <dbReference type="Proteomes" id="UP000467536"/>
    </source>
</evidence>
<dbReference type="CDD" id="cd01743">
    <property type="entry name" value="GATase1_Anthranilate_Synthase"/>
    <property type="match status" value="1"/>
</dbReference>
<dbReference type="Pfam" id="PF00117">
    <property type="entry name" value="GATase"/>
    <property type="match status" value="1"/>
</dbReference>
<name>A0A3A7GBF4_LISMN</name>
<dbReference type="Gene3D" id="3.40.50.880">
    <property type="match status" value="1"/>
</dbReference>
<dbReference type="PRINTS" id="PR00097">
    <property type="entry name" value="ANTSNTHASEII"/>
</dbReference>
<dbReference type="PROSITE" id="PS51273">
    <property type="entry name" value="GATASE_TYPE_1"/>
    <property type="match status" value="1"/>
</dbReference>
<dbReference type="NCBIfam" id="TIGR00566">
    <property type="entry name" value="trpG_papA"/>
    <property type="match status" value="1"/>
</dbReference>
<reference evidence="4 6" key="3">
    <citation type="submission" date="2019-08" db="EMBL/GenBank/DDBJ databases">
        <authorList>
            <person name="Ashton P.M."/>
            <person name="Dallman T."/>
            <person name="Nair S."/>
            <person name="De Pinna E."/>
            <person name="Peters T."/>
            <person name="Grant K."/>
        </authorList>
    </citation>
    <scope>NUCLEOTIDE SEQUENCE [LARGE SCALE GENOMIC DNA]</scope>
    <source>
        <strain evidence="4 6">788324</strain>
    </source>
</reference>
<dbReference type="EMBL" id="AABEKY010000013">
    <property type="protein sequence ID" value="EAG9388789.1"/>
    <property type="molecule type" value="Genomic_DNA"/>
</dbReference>
<gene>
    <name evidence="3" type="ORF">CW845_14945</name>
    <name evidence="4" type="ORF">FV747_14750</name>
    <name evidence="5" type="ORF">GHH22_16205</name>
</gene>
<dbReference type="PRINTS" id="PR00096">
    <property type="entry name" value="GATASE"/>
</dbReference>
<dbReference type="Proteomes" id="UP000840039">
    <property type="component" value="Unassembled WGS sequence"/>
</dbReference>
<organism evidence="3 7">
    <name type="scientific">Listeria monocytogenes</name>
    <dbReference type="NCBI Taxonomy" id="1639"/>
    <lineage>
        <taxon>Bacteria</taxon>
        <taxon>Bacillati</taxon>
        <taxon>Bacillota</taxon>
        <taxon>Bacilli</taxon>
        <taxon>Bacillales</taxon>
        <taxon>Listeriaceae</taxon>
        <taxon>Listeria</taxon>
    </lineage>
</organism>
<reference evidence="5" key="1">
    <citation type="journal article" date="2018" name="Genome Biol.">
        <title>SKESA: strategic k-mer extension for scrupulous assemblies.</title>
        <authorList>
            <person name="Souvorov A."/>
            <person name="Agarwala R."/>
            <person name="Lipman D.J."/>
        </authorList>
    </citation>
    <scope>NUCLEOTIDE SEQUENCE [LARGE SCALE GENOMIC DNA]</scope>
    <source>
        <strain evidence="5">09CEB371LM</strain>
    </source>
</reference>
<comment type="caution">
    <text evidence="3">The sequence shown here is derived from an EMBL/GenBank/DDBJ whole genome shotgun (WGS) entry which is preliminary data.</text>
</comment>
<dbReference type="AlphaFoldDB" id="A0A3A7GBF4"/>